<keyword evidence="2" id="KW-1185">Reference proteome</keyword>
<accession>A0A9E7MR92</accession>
<proteinExistence type="predicted"/>
<sequence>MAPVSLLNAYERTPLKATGASRLFLYALHQDENNSLHIGFGMESVNELQRAHILGPQVHEYHVSAFVEWLAARDPIDGLLLREQIEGKRHPLSSAGQTVAEYRALLDQTPCLELAAGRFMPLVSTIKAIGRLEPFSQAVDRCRIDAFGHPLDWDTQHLDLPDGRFCWMAYDSEIEKIRLGMGYHDGGNAKQYGLHSYAVGLQQVAAFAASEFEAAERTLPFLGLPPRWPETMSPFVNGKDKKLVIGALLRLADRVWPGQVE</sequence>
<gene>
    <name evidence="1" type="ORF">DOMOVOI_04370</name>
</gene>
<evidence type="ECO:0000313" key="2">
    <source>
        <dbReference type="Proteomes" id="UP001057221"/>
    </source>
</evidence>
<dbReference type="Proteomes" id="UP001057221">
    <property type="component" value="Segment"/>
</dbReference>
<reference evidence="1 2" key="1">
    <citation type="submission" date="2022-05" db="EMBL/GenBank/DDBJ databases">
        <authorList>
            <person name="Friedrich I."/>
            <person name="Poehlein A."/>
            <person name="Schneider D."/>
            <person name="Hertel R."/>
            <person name="Daniel R."/>
        </authorList>
    </citation>
    <scope>NUCLEOTIDE SEQUENCE [LARGE SCALE GENOMIC DNA]</scope>
</reference>
<organism evidence="1 2">
    <name type="scientific">Brevundimonas phage vB_BpoS-Domovoi</name>
    <dbReference type="NCBI Taxonomy" id="2948598"/>
    <lineage>
        <taxon>Viruses</taxon>
        <taxon>Duplodnaviria</taxon>
        <taxon>Heunggongvirae</taxon>
        <taxon>Uroviricota</taxon>
        <taxon>Caudoviricetes</taxon>
        <taxon>Jeanschmidtviridae</taxon>
        <taxon>Marchewkavirus</taxon>
        <taxon>Marchewkavirus domovoi</taxon>
    </lineage>
</organism>
<name>A0A9E7MR92_9CAUD</name>
<protein>
    <submittedName>
        <fullName evidence="1">Uncharacterized protein</fullName>
    </submittedName>
</protein>
<dbReference type="EMBL" id="ON529855">
    <property type="protein sequence ID" value="USN14908.1"/>
    <property type="molecule type" value="Genomic_DNA"/>
</dbReference>
<evidence type="ECO:0000313" key="1">
    <source>
        <dbReference type="EMBL" id="USN14908.1"/>
    </source>
</evidence>